<keyword evidence="3" id="KW-1185">Reference proteome</keyword>
<feature type="compositionally biased region" description="Basic and acidic residues" evidence="1">
    <location>
        <begin position="1"/>
        <end position="21"/>
    </location>
</feature>
<reference evidence="2 3" key="1">
    <citation type="submission" date="2019-05" db="EMBL/GenBank/DDBJ databases">
        <title>Another draft genome of Portunus trituberculatus and its Hox gene families provides insights of decapod evolution.</title>
        <authorList>
            <person name="Jeong J.-H."/>
            <person name="Song I."/>
            <person name="Kim S."/>
            <person name="Choi T."/>
            <person name="Kim D."/>
            <person name="Ryu S."/>
            <person name="Kim W."/>
        </authorList>
    </citation>
    <scope>NUCLEOTIDE SEQUENCE [LARGE SCALE GENOMIC DNA]</scope>
    <source>
        <tissue evidence="2">Muscle</tissue>
    </source>
</reference>
<accession>A0A5B7G065</accession>
<protein>
    <submittedName>
        <fullName evidence="2">Uncharacterized protein</fullName>
    </submittedName>
</protein>
<proteinExistence type="predicted"/>
<sequence>MRKRERENGRAGKQGGDEAKRSPSRNLPPSPHPYSCFVGDSRLSSPASPSLSRSQTRISAKAATQYSSPTAT</sequence>
<feature type="compositionally biased region" description="Polar residues" evidence="1">
    <location>
        <begin position="55"/>
        <end position="72"/>
    </location>
</feature>
<gene>
    <name evidence="2" type="ORF">E2C01_046146</name>
</gene>
<evidence type="ECO:0000256" key="1">
    <source>
        <dbReference type="SAM" id="MobiDB-lite"/>
    </source>
</evidence>
<dbReference type="AlphaFoldDB" id="A0A5B7G065"/>
<evidence type="ECO:0000313" key="2">
    <source>
        <dbReference type="EMBL" id="MPC52282.1"/>
    </source>
</evidence>
<dbReference type="EMBL" id="VSRR010010753">
    <property type="protein sequence ID" value="MPC52282.1"/>
    <property type="molecule type" value="Genomic_DNA"/>
</dbReference>
<name>A0A5B7G065_PORTR</name>
<organism evidence="2 3">
    <name type="scientific">Portunus trituberculatus</name>
    <name type="common">Swimming crab</name>
    <name type="synonym">Neptunus trituberculatus</name>
    <dbReference type="NCBI Taxonomy" id="210409"/>
    <lineage>
        <taxon>Eukaryota</taxon>
        <taxon>Metazoa</taxon>
        <taxon>Ecdysozoa</taxon>
        <taxon>Arthropoda</taxon>
        <taxon>Crustacea</taxon>
        <taxon>Multicrustacea</taxon>
        <taxon>Malacostraca</taxon>
        <taxon>Eumalacostraca</taxon>
        <taxon>Eucarida</taxon>
        <taxon>Decapoda</taxon>
        <taxon>Pleocyemata</taxon>
        <taxon>Brachyura</taxon>
        <taxon>Eubrachyura</taxon>
        <taxon>Portunoidea</taxon>
        <taxon>Portunidae</taxon>
        <taxon>Portuninae</taxon>
        <taxon>Portunus</taxon>
    </lineage>
</organism>
<comment type="caution">
    <text evidence="2">The sequence shown here is derived from an EMBL/GenBank/DDBJ whole genome shotgun (WGS) entry which is preliminary data.</text>
</comment>
<feature type="compositionally biased region" description="Low complexity" evidence="1">
    <location>
        <begin position="41"/>
        <end position="54"/>
    </location>
</feature>
<evidence type="ECO:0000313" key="3">
    <source>
        <dbReference type="Proteomes" id="UP000324222"/>
    </source>
</evidence>
<dbReference type="Proteomes" id="UP000324222">
    <property type="component" value="Unassembled WGS sequence"/>
</dbReference>
<feature type="region of interest" description="Disordered" evidence="1">
    <location>
        <begin position="1"/>
        <end position="72"/>
    </location>
</feature>